<keyword evidence="8" id="KW-1185">Reference proteome</keyword>
<dbReference type="SUPFAM" id="SSF54616">
    <property type="entry name" value="DNA-binding domain of Mlu1-box binding protein MBP1"/>
    <property type="match status" value="1"/>
</dbReference>
<keyword evidence="1" id="KW-0677">Repeat</keyword>
<protein>
    <recommendedName>
        <fullName evidence="6">HTH APSES-type domain-containing protein</fullName>
    </recommendedName>
</protein>
<keyword evidence="4" id="KW-0175">Coiled coil</keyword>
<organism evidence="7 8">
    <name type="scientific">Wickerhamomyces pijperi</name>
    <name type="common">Yeast</name>
    <name type="synonym">Pichia pijperi</name>
    <dbReference type="NCBI Taxonomy" id="599730"/>
    <lineage>
        <taxon>Eukaryota</taxon>
        <taxon>Fungi</taxon>
        <taxon>Dikarya</taxon>
        <taxon>Ascomycota</taxon>
        <taxon>Saccharomycotina</taxon>
        <taxon>Saccharomycetes</taxon>
        <taxon>Phaffomycetales</taxon>
        <taxon>Wickerhamomycetaceae</taxon>
        <taxon>Wickerhamomyces</taxon>
    </lineage>
</organism>
<reference evidence="7" key="1">
    <citation type="journal article" date="2021" name="Open Biol.">
        <title>Shared evolutionary footprints suggest mitochondrial oxidative damage underlies multiple complex I losses in fungi.</title>
        <authorList>
            <person name="Schikora-Tamarit M.A."/>
            <person name="Marcet-Houben M."/>
            <person name="Nosek J."/>
            <person name="Gabaldon T."/>
        </authorList>
    </citation>
    <scope>NUCLEOTIDE SEQUENCE</scope>
    <source>
        <strain evidence="7">CBS2887</strain>
    </source>
</reference>
<dbReference type="PANTHER" id="PTHR43828:SF3">
    <property type="entry name" value="CHROMO DOMAIN-CONTAINING PROTEIN"/>
    <property type="match status" value="1"/>
</dbReference>
<dbReference type="PROSITE" id="PS50088">
    <property type="entry name" value="ANK_REPEAT"/>
    <property type="match status" value="1"/>
</dbReference>
<reference evidence="7" key="2">
    <citation type="submission" date="2021-01" db="EMBL/GenBank/DDBJ databases">
        <authorList>
            <person name="Schikora-Tamarit M.A."/>
        </authorList>
    </citation>
    <scope>NUCLEOTIDE SEQUENCE</scope>
    <source>
        <strain evidence="7">CBS2887</strain>
    </source>
</reference>
<keyword evidence="2 3" id="KW-0040">ANK repeat</keyword>
<dbReference type="InterPro" id="IPR036770">
    <property type="entry name" value="Ankyrin_rpt-contain_sf"/>
</dbReference>
<name>A0A9P8TK21_WICPI</name>
<dbReference type="GO" id="GO:0003713">
    <property type="term" value="F:transcription coactivator activity"/>
    <property type="evidence" value="ECO:0007669"/>
    <property type="project" value="TreeGrafter"/>
</dbReference>
<dbReference type="PROSITE" id="PS51299">
    <property type="entry name" value="HTH_APSES"/>
    <property type="match status" value="1"/>
</dbReference>
<evidence type="ECO:0000313" key="8">
    <source>
        <dbReference type="Proteomes" id="UP000774326"/>
    </source>
</evidence>
<dbReference type="Gene3D" id="3.10.260.10">
    <property type="entry name" value="Transcription regulator HTH, APSES-type DNA-binding domain"/>
    <property type="match status" value="1"/>
</dbReference>
<sequence>MTTTNHNSTLADTSLHDEEMMDASMVPTDHDHIQQQQQQQPPQQQQSSNIIHSSSLTTNSISGSSVIQLNLTLCVQPHPQQTHHVHVTRRSSDSFFNATEIITLALLLSSDGSSAVQSPIPAETIQQVLQSTIQEQLTVSDDANTVWIGLDKAVLLAQKLEVYEILKALFFVDVNNKSLSSGSGSLARNYSEINDRQDEYQTQHQHHVTNNGSPLKKVKLGKLESTTKPPFHYENSNKPYTLPPLDCSKVADFEMKRAEITNWFSEDEASLNYRKKDHRYPNTNNLVQGEEVDIGIDAIGNTGLHWACALGRQALVEKFISLGSCVYRGNRHGESAFIRAICVTNAYDNGCFLEILDSLYPCLMLLDNQGRSVLHHLAITAGIKKRVLAVRHYLSTMLEWIVKHGAEKSPELTIGKFIENIVNLKDKSGDTALSIAARIGNTAIVEELLLIRADPSIVNNAGLKAVDFGIKMNSIHSLHYNGHAENVRTSTTPEVQSSAKILESMHSLLNRLDADFKSEMQERHSKLKSLREQMQLKSQELAAVRDTNSKVSEYEARILQLRQRLNNVNKAIGQQEQLFVNSQSNTDLTNLHKIKYDPDEPFRVATSNNNNLPSTAYLKARKKAYLTNQQTLNFEIQKLTQQSEDLETKFKKVISLCCQGTKMEDINEELIDGLVRCVEEDSLLMQEEEEQSEASVGVAGGDMERVKGFLKRVEQ</sequence>
<dbReference type="GO" id="GO:0003677">
    <property type="term" value="F:DNA binding"/>
    <property type="evidence" value="ECO:0007669"/>
    <property type="project" value="InterPro"/>
</dbReference>
<dbReference type="InterPro" id="IPR036887">
    <property type="entry name" value="HTH_APSES_sf"/>
</dbReference>
<dbReference type="Gene3D" id="1.25.40.20">
    <property type="entry name" value="Ankyrin repeat-containing domain"/>
    <property type="match status" value="1"/>
</dbReference>
<feature type="repeat" description="ANK" evidence="3">
    <location>
        <begin position="428"/>
        <end position="460"/>
    </location>
</feature>
<dbReference type="PANTHER" id="PTHR43828">
    <property type="entry name" value="ASPARAGINASE"/>
    <property type="match status" value="1"/>
</dbReference>
<feature type="domain" description="HTH APSES-type" evidence="6">
    <location>
        <begin position="61"/>
        <end position="181"/>
    </location>
</feature>
<evidence type="ECO:0000256" key="4">
    <source>
        <dbReference type="SAM" id="Coils"/>
    </source>
</evidence>
<feature type="compositionally biased region" description="Low complexity" evidence="5">
    <location>
        <begin position="34"/>
        <end position="49"/>
    </location>
</feature>
<dbReference type="InterPro" id="IPR002110">
    <property type="entry name" value="Ankyrin_rpt"/>
</dbReference>
<feature type="region of interest" description="Disordered" evidence="5">
    <location>
        <begin position="28"/>
        <end position="49"/>
    </location>
</feature>
<evidence type="ECO:0000256" key="1">
    <source>
        <dbReference type="ARBA" id="ARBA00022737"/>
    </source>
</evidence>
<dbReference type="AlphaFoldDB" id="A0A9P8TK21"/>
<evidence type="ECO:0000256" key="3">
    <source>
        <dbReference type="PROSITE-ProRule" id="PRU00023"/>
    </source>
</evidence>
<feature type="coiled-coil region" evidence="4">
    <location>
        <begin position="517"/>
        <end position="578"/>
    </location>
</feature>
<evidence type="ECO:0000256" key="5">
    <source>
        <dbReference type="SAM" id="MobiDB-lite"/>
    </source>
</evidence>
<comment type="caution">
    <text evidence="7">The sequence shown here is derived from an EMBL/GenBank/DDBJ whole genome shotgun (WGS) entry which is preliminary data.</text>
</comment>
<dbReference type="GO" id="GO:0000981">
    <property type="term" value="F:DNA-binding transcription factor activity, RNA polymerase II-specific"/>
    <property type="evidence" value="ECO:0007669"/>
    <property type="project" value="UniProtKB-ARBA"/>
</dbReference>
<dbReference type="OrthoDB" id="6718656at2759"/>
<evidence type="ECO:0000313" key="7">
    <source>
        <dbReference type="EMBL" id="KAH3681709.1"/>
    </source>
</evidence>
<gene>
    <name evidence="7" type="ORF">WICPIJ_007311</name>
</gene>
<dbReference type="EMBL" id="JAEUBG010004298">
    <property type="protein sequence ID" value="KAH3681709.1"/>
    <property type="molecule type" value="Genomic_DNA"/>
</dbReference>
<dbReference type="SUPFAM" id="SSF48403">
    <property type="entry name" value="Ankyrin repeat"/>
    <property type="match status" value="1"/>
</dbReference>
<dbReference type="InterPro" id="IPR003163">
    <property type="entry name" value="Tscrpt_reg_HTH_APSES-type"/>
</dbReference>
<dbReference type="PROSITE" id="PS50297">
    <property type="entry name" value="ANK_REP_REGION"/>
    <property type="match status" value="1"/>
</dbReference>
<dbReference type="GO" id="GO:0033309">
    <property type="term" value="C:SBF transcription complex"/>
    <property type="evidence" value="ECO:0007669"/>
    <property type="project" value="TreeGrafter"/>
</dbReference>
<dbReference type="Pfam" id="PF00023">
    <property type="entry name" value="Ank"/>
    <property type="match status" value="1"/>
</dbReference>
<evidence type="ECO:0000256" key="2">
    <source>
        <dbReference type="ARBA" id="ARBA00023043"/>
    </source>
</evidence>
<dbReference type="GO" id="GO:0030907">
    <property type="term" value="C:MBF transcription complex"/>
    <property type="evidence" value="ECO:0007669"/>
    <property type="project" value="TreeGrafter"/>
</dbReference>
<proteinExistence type="predicted"/>
<dbReference type="InterPro" id="IPR051642">
    <property type="entry name" value="SWI6-like"/>
</dbReference>
<dbReference type="Proteomes" id="UP000774326">
    <property type="component" value="Unassembled WGS sequence"/>
</dbReference>
<dbReference type="GO" id="GO:0045944">
    <property type="term" value="P:positive regulation of transcription by RNA polymerase II"/>
    <property type="evidence" value="ECO:0007669"/>
    <property type="project" value="UniProtKB-ARBA"/>
</dbReference>
<evidence type="ECO:0000259" key="6">
    <source>
        <dbReference type="PROSITE" id="PS51299"/>
    </source>
</evidence>
<accession>A0A9P8TK21</accession>
<dbReference type="SMART" id="SM00248">
    <property type="entry name" value="ANK"/>
    <property type="match status" value="3"/>
</dbReference>